<evidence type="ECO:0000313" key="8">
    <source>
        <dbReference type="EMBL" id="PRQ50182.1"/>
    </source>
</evidence>
<evidence type="ECO:0000256" key="5">
    <source>
        <dbReference type="ARBA" id="ARBA00023180"/>
    </source>
</evidence>
<keyword evidence="5" id="KW-0325">Glycoprotein</keyword>
<dbReference type="Pfam" id="PF25079">
    <property type="entry name" value="COB_C"/>
    <property type="match status" value="1"/>
</dbReference>
<accession>A0A2P6RUS9</accession>
<dbReference type="Proteomes" id="UP000238479">
    <property type="component" value="Chromosome 2"/>
</dbReference>
<keyword evidence="6" id="KW-0449">Lipoprotein</keyword>
<dbReference type="InterPro" id="IPR006918">
    <property type="entry name" value="COBRA_pln"/>
</dbReference>
<feature type="domain" description="COBRA C-terminal" evidence="7">
    <location>
        <begin position="32"/>
        <end position="125"/>
    </location>
</feature>
<dbReference type="PANTHER" id="PTHR31673:SF3">
    <property type="entry name" value="COBRA-LIKE PROTEIN 4"/>
    <property type="match status" value="1"/>
</dbReference>
<reference evidence="8 9" key="1">
    <citation type="journal article" date="2018" name="Nat. Genet.">
        <title>The Rosa genome provides new insights in the design of modern roses.</title>
        <authorList>
            <person name="Bendahmane M."/>
        </authorList>
    </citation>
    <scope>NUCLEOTIDE SEQUENCE [LARGE SCALE GENOMIC DNA]</scope>
    <source>
        <strain evidence="9">cv. Old Blush</strain>
    </source>
</reference>
<dbReference type="EMBL" id="PDCK01000040">
    <property type="protein sequence ID" value="PRQ50182.1"/>
    <property type="molecule type" value="Genomic_DNA"/>
</dbReference>
<keyword evidence="9" id="KW-1185">Reference proteome</keyword>
<dbReference type="InterPro" id="IPR056900">
    <property type="entry name" value="COB_C"/>
</dbReference>
<keyword evidence="4" id="KW-0732">Signal</keyword>
<dbReference type="GO" id="GO:0052324">
    <property type="term" value="P:plant-type cell wall cellulose biosynthetic process"/>
    <property type="evidence" value="ECO:0007669"/>
    <property type="project" value="TreeGrafter"/>
</dbReference>
<evidence type="ECO:0000259" key="7">
    <source>
        <dbReference type="Pfam" id="PF25079"/>
    </source>
</evidence>
<name>A0A2P6RUS9_ROSCH</name>
<gene>
    <name evidence="8" type="ORF">RchiOBHm_Chr2g0130351</name>
</gene>
<comment type="caution">
    <text evidence="8">The sequence shown here is derived from an EMBL/GenBank/DDBJ whole genome shotgun (WGS) entry which is preliminary data.</text>
</comment>
<evidence type="ECO:0000313" key="9">
    <source>
        <dbReference type="Proteomes" id="UP000238479"/>
    </source>
</evidence>
<dbReference type="OMA" id="IRIDWHV"/>
<evidence type="ECO:0000256" key="4">
    <source>
        <dbReference type="ARBA" id="ARBA00022729"/>
    </source>
</evidence>
<protein>
    <recommendedName>
        <fullName evidence="7">COBRA C-terminal domain-containing protein</fullName>
    </recommendedName>
</protein>
<comment type="similarity">
    <text evidence="2">Belongs to the COBRA family.</text>
</comment>
<sequence>MVKVHEANSTLGQERSRSCGLDWTCTPNRLLSLGAFYDNKIVGCPKCACGCHTAKVGSCVDSNCPYSRLALEESSSSPLIQCSNDMCPVCVHCHIKQNYRDYWRVKFIVTNFNLKRNYCEWNVVV</sequence>
<dbReference type="GO" id="GO:0098552">
    <property type="term" value="C:side of membrane"/>
    <property type="evidence" value="ECO:0007669"/>
    <property type="project" value="UniProtKB-KW"/>
</dbReference>
<organism evidence="8 9">
    <name type="scientific">Rosa chinensis</name>
    <name type="common">China rose</name>
    <dbReference type="NCBI Taxonomy" id="74649"/>
    <lineage>
        <taxon>Eukaryota</taxon>
        <taxon>Viridiplantae</taxon>
        <taxon>Streptophyta</taxon>
        <taxon>Embryophyta</taxon>
        <taxon>Tracheophyta</taxon>
        <taxon>Spermatophyta</taxon>
        <taxon>Magnoliopsida</taxon>
        <taxon>eudicotyledons</taxon>
        <taxon>Gunneridae</taxon>
        <taxon>Pentapetalae</taxon>
        <taxon>rosids</taxon>
        <taxon>fabids</taxon>
        <taxon>Rosales</taxon>
        <taxon>Rosaceae</taxon>
        <taxon>Rosoideae</taxon>
        <taxon>Rosoideae incertae sedis</taxon>
        <taxon>Rosa</taxon>
    </lineage>
</organism>
<evidence type="ECO:0000256" key="6">
    <source>
        <dbReference type="ARBA" id="ARBA00023288"/>
    </source>
</evidence>
<comment type="subcellular location">
    <subcellularLocation>
        <location evidence="1">Cell membrane</location>
        <topology evidence="1">Lipid-anchor</topology>
        <topology evidence="1">GPI-anchor</topology>
    </subcellularLocation>
</comment>
<evidence type="ECO:0000256" key="3">
    <source>
        <dbReference type="ARBA" id="ARBA00022622"/>
    </source>
</evidence>
<dbReference type="STRING" id="74649.A0A2P6RUS9"/>
<dbReference type="AlphaFoldDB" id="A0A2P6RUS9"/>
<keyword evidence="3" id="KW-0336">GPI-anchor</keyword>
<dbReference type="GO" id="GO:0010215">
    <property type="term" value="P:cellulose microfibril organization"/>
    <property type="evidence" value="ECO:0007669"/>
    <property type="project" value="InterPro"/>
</dbReference>
<dbReference type="GO" id="GO:0005886">
    <property type="term" value="C:plasma membrane"/>
    <property type="evidence" value="ECO:0007669"/>
    <property type="project" value="UniProtKB-SubCell"/>
</dbReference>
<evidence type="ECO:0000256" key="1">
    <source>
        <dbReference type="ARBA" id="ARBA00004609"/>
    </source>
</evidence>
<dbReference type="Gramene" id="PRQ50182">
    <property type="protein sequence ID" value="PRQ50182"/>
    <property type="gene ID" value="RchiOBHm_Chr2g0130351"/>
</dbReference>
<proteinExistence type="inferred from homology"/>
<dbReference type="PANTHER" id="PTHR31673">
    <property type="entry name" value="PROTEIN COBRA"/>
    <property type="match status" value="1"/>
</dbReference>
<evidence type="ECO:0000256" key="2">
    <source>
        <dbReference type="ARBA" id="ARBA00005507"/>
    </source>
</evidence>
<keyword evidence="3" id="KW-0472">Membrane</keyword>